<dbReference type="STRING" id="394096.DB31_4314"/>
<organism evidence="4 5">
    <name type="scientific">Hyalangium minutum</name>
    <dbReference type="NCBI Taxonomy" id="394096"/>
    <lineage>
        <taxon>Bacteria</taxon>
        <taxon>Pseudomonadati</taxon>
        <taxon>Myxococcota</taxon>
        <taxon>Myxococcia</taxon>
        <taxon>Myxococcales</taxon>
        <taxon>Cystobacterineae</taxon>
        <taxon>Archangiaceae</taxon>
        <taxon>Hyalangium</taxon>
    </lineage>
</organism>
<evidence type="ECO:0000313" key="4">
    <source>
        <dbReference type="EMBL" id="KFE62208.1"/>
    </source>
</evidence>
<dbReference type="SUPFAM" id="SSF48452">
    <property type="entry name" value="TPR-like"/>
    <property type="match status" value="1"/>
</dbReference>
<keyword evidence="5" id="KW-1185">Reference proteome</keyword>
<feature type="transmembrane region" description="Helical" evidence="3">
    <location>
        <begin position="232"/>
        <end position="252"/>
    </location>
</feature>
<keyword evidence="3" id="KW-0472">Membrane</keyword>
<evidence type="ECO:0000256" key="2">
    <source>
        <dbReference type="SAM" id="MobiDB-lite"/>
    </source>
</evidence>
<gene>
    <name evidence="4" type="ORF">DB31_4314</name>
</gene>
<evidence type="ECO:0008006" key="6">
    <source>
        <dbReference type="Google" id="ProtNLM"/>
    </source>
</evidence>
<dbReference type="InterPro" id="IPR011990">
    <property type="entry name" value="TPR-like_helical_dom_sf"/>
</dbReference>
<dbReference type="Proteomes" id="UP000028725">
    <property type="component" value="Unassembled WGS sequence"/>
</dbReference>
<dbReference type="EMBL" id="JMCB01000023">
    <property type="protein sequence ID" value="KFE62208.1"/>
    <property type="molecule type" value="Genomic_DNA"/>
</dbReference>
<feature type="transmembrane region" description="Helical" evidence="3">
    <location>
        <begin position="200"/>
        <end position="220"/>
    </location>
</feature>
<protein>
    <recommendedName>
        <fullName evidence="6">Tetratricopeptide repeat protein</fullName>
    </recommendedName>
</protein>
<name>A0A085W3E5_9BACT</name>
<feature type="repeat" description="TPR" evidence="1">
    <location>
        <begin position="77"/>
        <end position="110"/>
    </location>
</feature>
<comment type="caution">
    <text evidence="4">The sequence shown here is derived from an EMBL/GenBank/DDBJ whole genome shotgun (WGS) entry which is preliminary data.</text>
</comment>
<keyword evidence="1" id="KW-0802">TPR repeat</keyword>
<evidence type="ECO:0000256" key="3">
    <source>
        <dbReference type="SAM" id="Phobius"/>
    </source>
</evidence>
<accession>A0A085W3E5</accession>
<proteinExistence type="predicted"/>
<keyword evidence="3" id="KW-0812">Transmembrane</keyword>
<reference evidence="4 5" key="1">
    <citation type="submission" date="2014-04" db="EMBL/GenBank/DDBJ databases">
        <title>Genome assembly of Hyalangium minutum DSM 14724.</title>
        <authorList>
            <person name="Sharma G."/>
            <person name="Subramanian S."/>
        </authorList>
    </citation>
    <scope>NUCLEOTIDE SEQUENCE [LARGE SCALE GENOMIC DNA]</scope>
    <source>
        <strain evidence="4 5">DSM 14724</strain>
    </source>
</reference>
<dbReference type="InterPro" id="IPR019734">
    <property type="entry name" value="TPR_rpt"/>
</dbReference>
<dbReference type="AlphaFoldDB" id="A0A085W3E5"/>
<dbReference type="PROSITE" id="PS50005">
    <property type="entry name" value="TPR"/>
    <property type="match status" value="1"/>
</dbReference>
<evidence type="ECO:0000313" key="5">
    <source>
        <dbReference type="Proteomes" id="UP000028725"/>
    </source>
</evidence>
<keyword evidence="3" id="KW-1133">Transmembrane helix</keyword>
<evidence type="ECO:0000256" key="1">
    <source>
        <dbReference type="PROSITE-ProRule" id="PRU00339"/>
    </source>
</evidence>
<sequence length="279" mass="29823">MALLACSMAWGHAPRAEAQTAHIRLAKAADTQRPTVPMRLPPEFAAALQLYEQLEYEAALEQLARVRSAAVDTEVRALTWLYEGIILANLGQTHRSREAFREGIRLQPASVLPIEVSPKVAQLFQDIRKEEHRRPSPSPSKLVALEAPQPSPSEVPSTPLVGTAPPTSSQAEDAVSKTEVLPWVPSASPPLDKITPVNPYHVVFAVGSGMAITGIALYAVLDASSPTKHGNLKFAAGVSGLWGLGLAAFGGVGSWGQQEPKPVGSLQSRRVFASAQFSF</sequence>
<feature type="region of interest" description="Disordered" evidence="2">
    <location>
        <begin position="128"/>
        <end position="174"/>
    </location>
</feature>